<evidence type="ECO:0000313" key="1">
    <source>
        <dbReference type="EMBL" id="AFL49375.1"/>
    </source>
</evidence>
<dbReference type="Proteomes" id="UP000006180">
    <property type="component" value="Chromosome"/>
</dbReference>
<dbReference type="PATRIC" id="fig|1185652.3.peg.813"/>
<dbReference type="STRING" id="1185652.USDA257_c07820"/>
<evidence type="ECO:0000313" key="2">
    <source>
        <dbReference type="Proteomes" id="UP000006180"/>
    </source>
</evidence>
<dbReference type="HOGENOM" id="CLU_1554242_0_0_5"/>
<reference evidence="1 2" key="1">
    <citation type="journal article" date="2012" name="J. Bacteriol.">
        <title>Complete genome sequence of the broad-host-range strain Sinorhizobium fredii USDA257.</title>
        <authorList>
            <person name="Schuldes J."/>
            <person name="Rodriguez Orbegoso M."/>
            <person name="Schmeisser C."/>
            <person name="Krishnan H.B."/>
            <person name="Daniel R."/>
            <person name="Streit W.R."/>
        </authorList>
    </citation>
    <scope>NUCLEOTIDE SEQUENCE [LARGE SCALE GENOMIC DNA]</scope>
    <source>
        <strain evidence="1 2">USDA 257</strain>
    </source>
</reference>
<evidence type="ECO:0008006" key="3">
    <source>
        <dbReference type="Google" id="ProtNLM"/>
    </source>
</evidence>
<name>I3X0G9_SINF2</name>
<dbReference type="AlphaFoldDB" id="I3X0G9"/>
<dbReference type="KEGG" id="sfd:USDA257_c07820"/>
<sequence>MTGFSAKRTTFDTKLAHAVPLNVRFSGGEDRYFPDPTMSMIMHLAQGKPGQSAVAYPHYHIERRCRILVIGSQLKATTRYRALLRHISIGGAMLDFNAAILLPKHFFLEVDGFKEEIGCAEVHRSGPELGRAIQHAAGAGFPEQADSCPVLERVVGRARPYSKAGWRSLDFY</sequence>
<dbReference type="eggNOG" id="ENOG50312C9">
    <property type="taxonomic scope" value="Bacteria"/>
</dbReference>
<dbReference type="EMBL" id="CP003563">
    <property type="protein sequence ID" value="AFL49375.1"/>
    <property type="molecule type" value="Genomic_DNA"/>
</dbReference>
<accession>I3X0G9</accession>
<proteinExistence type="predicted"/>
<gene>
    <name evidence="1" type="ORF">USDA257_c07820</name>
</gene>
<organism evidence="1 2">
    <name type="scientific">Sinorhizobium fredii (strain USDA 257)</name>
    <dbReference type="NCBI Taxonomy" id="1185652"/>
    <lineage>
        <taxon>Bacteria</taxon>
        <taxon>Pseudomonadati</taxon>
        <taxon>Pseudomonadota</taxon>
        <taxon>Alphaproteobacteria</taxon>
        <taxon>Hyphomicrobiales</taxon>
        <taxon>Rhizobiaceae</taxon>
        <taxon>Sinorhizobium/Ensifer group</taxon>
        <taxon>Sinorhizobium</taxon>
    </lineage>
</organism>
<protein>
    <recommendedName>
        <fullName evidence="3">PilZ domain-containing protein</fullName>
    </recommendedName>
</protein>